<keyword evidence="3" id="KW-0520">NAD</keyword>
<evidence type="ECO:0000259" key="5">
    <source>
        <dbReference type="Pfam" id="PF00389"/>
    </source>
</evidence>
<keyword evidence="8" id="KW-1185">Reference proteome</keyword>
<dbReference type="InterPro" id="IPR036291">
    <property type="entry name" value="NAD(P)-bd_dom_sf"/>
</dbReference>
<dbReference type="GO" id="GO:0030267">
    <property type="term" value="F:glyoxylate reductase (NADPH) activity"/>
    <property type="evidence" value="ECO:0007669"/>
    <property type="project" value="TreeGrafter"/>
</dbReference>
<evidence type="ECO:0000256" key="3">
    <source>
        <dbReference type="ARBA" id="ARBA00023027"/>
    </source>
</evidence>
<dbReference type="EMBL" id="CP017834">
    <property type="protein sequence ID" value="APJ03014.1"/>
    <property type="molecule type" value="Genomic_DNA"/>
</dbReference>
<accession>A0A1L4CYI8</accession>
<dbReference type="Proteomes" id="UP000184731">
    <property type="component" value="Chromosome"/>
</dbReference>
<dbReference type="FunFam" id="3.40.50.720:FF:000203">
    <property type="entry name" value="D-3-phosphoglycerate dehydrogenase (SerA)"/>
    <property type="match status" value="1"/>
</dbReference>
<comment type="similarity">
    <text evidence="1 4">Belongs to the D-isomer specific 2-hydroxyacid dehydrogenase family.</text>
</comment>
<dbReference type="AlphaFoldDB" id="A0A1L4CYI8"/>
<proteinExistence type="inferred from homology"/>
<dbReference type="GO" id="GO:0005829">
    <property type="term" value="C:cytosol"/>
    <property type="evidence" value="ECO:0007669"/>
    <property type="project" value="TreeGrafter"/>
</dbReference>
<sequence>MNSVQLKKFCFLSTRAFPGIPLTNKEQIEGIILPQNSETPISLRIESFIKKNNAENIYSFITCIVDSLQKNELDSIKKHLPKVTHIGNFGVGYNHIDISYAQKLNFRVTNSPGVLTEATADIAFALILCVTRRIGEGYSIVNKTFKYPGWSPDYLLGSGIQNKTLGIIGYGDIGRALAKRARAFGMQCVALKSNNWKSQSKVECPDIERLEEETFLETIDILSLNCPLTENSKNWLNRERISKIKRGAVIINTARGELIDEQALAEALNNDDLSGAGLDVFCHEPVLSEHLKTAKNIFILPHLGSATHETREAMGGRVFDSLKAHYLERQGIRQKGVLPFQVN</sequence>
<keyword evidence="2 4" id="KW-0560">Oxidoreductase</keyword>
<dbReference type="RefSeq" id="WP_148696727.1">
    <property type="nucleotide sequence ID" value="NZ_CP017834.1"/>
</dbReference>
<dbReference type="InterPro" id="IPR006139">
    <property type="entry name" value="D-isomer_2_OHA_DH_cat_dom"/>
</dbReference>
<dbReference type="SUPFAM" id="SSF52283">
    <property type="entry name" value="Formate/glycerate dehydrogenase catalytic domain-like"/>
    <property type="match status" value="1"/>
</dbReference>
<dbReference type="OrthoDB" id="117809at2"/>
<evidence type="ECO:0000256" key="2">
    <source>
        <dbReference type="ARBA" id="ARBA00023002"/>
    </source>
</evidence>
<evidence type="ECO:0000313" key="7">
    <source>
        <dbReference type="EMBL" id="APJ03014.1"/>
    </source>
</evidence>
<dbReference type="PANTHER" id="PTHR10996">
    <property type="entry name" value="2-HYDROXYACID DEHYDROGENASE-RELATED"/>
    <property type="match status" value="1"/>
</dbReference>
<feature type="domain" description="D-isomer specific 2-hydroxyacid dehydrogenase NAD-binding" evidence="6">
    <location>
        <begin position="124"/>
        <end position="304"/>
    </location>
</feature>
<organism evidence="7 8">
    <name type="scientific">Silvanigrella aquatica</name>
    <dbReference type="NCBI Taxonomy" id="1915309"/>
    <lineage>
        <taxon>Bacteria</taxon>
        <taxon>Pseudomonadati</taxon>
        <taxon>Bdellovibrionota</taxon>
        <taxon>Oligoflexia</taxon>
        <taxon>Silvanigrellales</taxon>
        <taxon>Silvanigrellaceae</taxon>
        <taxon>Silvanigrella</taxon>
    </lineage>
</organism>
<evidence type="ECO:0000259" key="6">
    <source>
        <dbReference type="Pfam" id="PF02826"/>
    </source>
</evidence>
<evidence type="ECO:0000256" key="1">
    <source>
        <dbReference type="ARBA" id="ARBA00005854"/>
    </source>
</evidence>
<name>A0A1L4CYI8_9BACT</name>
<evidence type="ECO:0008006" key="9">
    <source>
        <dbReference type="Google" id="ProtNLM"/>
    </source>
</evidence>
<dbReference type="GO" id="GO:0016618">
    <property type="term" value="F:hydroxypyruvate reductase [NAD(P)H] activity"/>
    <property type="evidence" value="ECO:0007669"/>
    <property type="project" value="TreeGrafter"/>
</dbReference>
<dbReference type="STRING" id="1915309.AXG55_03420"/>
<reference evidence="7 8" key="1">
    <citation type="submission" date="2016-10" db="EMBL/GenBank/DDBJ databases">
        <title>Silvanigrella aquatica sp. nov., isolated from a freshwater lake located in the Black Forest, Germany, description of Silvanigrellaceae fam. nov., Silvanigrellales ord. nov., reclassification of the order Bdellovibrionales in the class Oligoflexia, reclassification of the families Bacteriovoracaceae and Halobacteriovoraceae in the new order Bacteriovoracales ord. nov., and reclassification of the family Pseudobacteriovoracaceae in the order Oligoflexiales.</title>
        <authorList>
            <person name="Hahn M.W."/>
            <person name="Schmidt J."/>
            <person name="Koll U."/>
            <person name="Rohde M."/>
            <person name="Verbag S."/>
            <person name="Pitt A."/>
            <person name="Nakai R."/>
            <person name="Naganuma T."/>
            <person name="Lang E."/>
        </authorList>
    </citation>
    <scope>NUCLEOTIDE SEQUENCE [LARGE SCALE GENOMIC DNA]</scope>
    <source>
        <strain evidence="7 8">MWH-Nonnen-W8red</strain>
    </source>
</reference>
<gene>
    <name evidence="7" type="ORF">AXG55_03420</name>
</gene>
<dbReference type="GO" id="GO:0051287">
    <property type="term" value="F:NAD binding"/>
    <property type="evidence" value="ECO:0007669"/>
    <property type="project" value="InterPro"/>
</dbReference>
<dbReference type="Pfam" id="PF02826">
    <property type="entry name" value="2-Hacid_dh_C"/>
    <property type="match status" value="1"/>
</dbReference>
<dbReference type="InterPro" id="IPR006140">
    <property type="entry name" value="D-isomer_DH_NAD-bd"/>
</dbReference>
<dbReference type="InterPro" id="IPR050223">
    <property type="entry name" value="D-isomer_2-hydroxyacid_DH"/>
</dbReference>
<protein>
    <recommendedName>
        <fullName evidence="9">D-glycerate dehydrogenase</fullName>
    </recommendedName>
</protein>
<evidence type="ECO:0000256" key="4">
    <source>
        <dbReference type="RuleBase" id="RU003719"/>
    </source>
</evidence>
<dbReference type="SUPFAM" id="SSF51735">
    <property type="entry name" value="NAD(P)-binding Rossmann-fold domains"/>
    <property type="match status" value="1"/>
</dbReference>
<dbReference type="Gene3D" id="3.40.50.720">
    <property type="entry name" value="NAD(P)-binding Rossmann-like Domain"/>
    <property type="match status" value="2"/>
</dbReference>
<dbReference type="Pfam" id="PF00389">
    <property type="entry name" value="2-Hacid_dh"/>
    <property type="match status" value="1"/>
</dbReference>
<evidence type="ECO:0000313" key="8">
    <source>
        <dbReference type="Proteomes" id="UP000184731"/>
    </source>
</evidence>
<feature type="domain" description="D-isomer specific 2-hydroxyacid dehydrogenase catalytic" evidence="5">
    <location>
        <begin position="64"/>
        <end position="325"/>
    </location>
</feature>
<dbReference type="KEGG" id="saqi:AXG55_03420"/>
<dbReference type="PANTHER" id="PTHR10996:SF178">
    <property type="entry name" value="2-HYDROXYACID DEHYDROGENASE YGL185C-RELATED"/>
    <property type="match status" value="1"/>
</dbReference>